<accession>A0ACC0CG31</accession>
<name>A0ACC0CG31_CATRO</name>
<sequence>MAPALSLSVSNLPICKCQDHPKDAPLIGKTTNKGENPCQKTLTVLKFSRREMLNSGGLSLVGGTLAKPAKAEPESPVEATSSRMSYSRFLEYLDQDSVKKVDLFENGTVAIAEISNPALDKIQRVKVQLPGLPQELLRKLKEKDVDFAAHPMQMNMTAALLDLLGNLAFPLILLGALLLRRSSSNLPGGPNLPFGLGRSKAKFQMEPNTGVTFDDVAGVDEAKQDFQEIVEFLKTPEKFAAVGARIPKGVLLVGPPGTGKTLLAKAIAGEAGVPFFSLSGSEFIEMFVGVGASRVRDLFNKAKENSPCLVFIDEIDAVGRQRGTGIGGGNDEREQTLNQLLTEMDGFTGNTGVIVLAATNRPDILDQALLRPGRFDRQVSVGLPDVRGREEILKVHSNNKKLDKDVSLSVIAMRTPGFSGADLANLMNEAAILAGRRGKDRITSKEIDDSIDRIVAGMEGTKMTDGKNKILVAYHEVGHAICATLTPGHDLVQKVTLIPRGQARGLTWFIPGEDPTLISKQQLFARIVGGLGGRAAEEIIFGEPEITTGAAGDLQQITQIARQMVTTYGMSEIGPWSLTDPGVQSNDVVMRMLARNNMSEKLAEDIDESVRKIINRAYETAKSHIRNNREAMDKIVEVLLEKETVTGDEFRALLSEFTDIPSENLAKKPVRELIEA</sequence>
<comment type="caution">
    <text evidence="1">The sequence shown here is derived from an EMBL/GenBank/DDBJ whole genome shotgun (WGS) entry which is preliminary data.</text>
</comment>
<proteinExistence type="predicted"/>
<evidence type="ECO:0000313" key="2">
    <source>
        <dbReference type="Proteomes" id="UP001060085"/>
    </source>
</evidence>
<keyword evidence="2" id="KW-1185">Reference proteome</keyword>
<gene>
    <name evidence="1" type="ORF">M9H77_05072</name>
</gene>
<dbReference type="EMBL" id="CM044701">
    <property type="protein sequence ID" value="KAI5683844.1"/>
    <property type="molecule type" value="Genomic_DNA"/>
</dbReference>
<dbReference type="Proteomes" id="UP001060085">
    <property type="component" value="Linkage Group LG01"/>
</dbReference>
<organism evidence="1 2">
    <name type="scientific">Catharanthus roseus</name>
    <name type="common">Madagascar periwinkle</name>
    <name type="synonym">Vinca rosea</name>
    <dbReference type="NCBI Taxonomy" id="4058"/>
    <lineage>
        <taxon>Eukaryota</taxon>
        <taxon>Viridiplantae</taxon>
        <taxon>Streptophyta</taxon>
        <taxon>Embryophyta</taxon>
        <taxon>Tracheophyta</taxon>
        <taxon>Spermatophyta</taxon>
        <taxon>Magnoliopsida</taxon>
        <taxon>eudicotyledons</taxon>
        <taxon>Gunneridae</taxon>
        <taxon>Pentapetalae</taxon>
        <taxon>asterids</taxon>
        <taxon>lamiids</taxon>
        <taxon>Gentianales</taxon>
        <taxon>Apocynaceae</taxon>
        <taxon>Rauvolfioideae</taxon>
        <taxon>Vinceae</taxon>
        <taxon>Catharanthinae</taxon>
        <taxon>Catharanthus</taxon>
    </lineage>
</organism>
<protein>
    <submittedName>
        <fullName evidence="1">Uncharacterized protein</fullName>
    </submittedName>
</protein>
<evidence type="ECO:0000313" key="1">
    <source>
        <dbReference type="EMBL" id="KAI5683844.1"/>
    </source>
</evidence>
<reference evidence="2" key="1">
    <citation type="journal article" date="2023" name="Nat. Plants">
        <title>Single-cell RNA sequencing provides a high-resolution roadmap for understanding the multicellular compartmentation of specialized metabolism.</title>
        <authorList>
            <person name="Sun S."/>
            <person name="Shen X."/>
            <person name="Li Y."/>
            <person name="Li Y."/>
            <person name="Wang S."/>
            <person name="Li R."/>
            <person name="Zhang H."/>
            <person name="Shen G."/>
            <person name="Guo B."/>
            <person name="Wei J."/>
            <person name="Xu J."/>
            <person name="St-Pierre B."/>
            <person name="Chen S."/>
            <person name="Sun C."/>
        </authorList>
    </citation>
    <scope>NUCLEOTIDE SEQUENCE [LARGE SCALE GENOMIC DNA]</scope>
</reference>